<dbReference type="EMBL" id="LZLQ01000049">
    <property type="protein sequence ID" value="OBK17435.1"/>
    <property type="molecule type" value="Genomic_DNA"/>
</dbReference>
<feature type="region of interest" description="Disordered" evidence="1">
    <location>
        <begin position="1"/>
        <end position="22"/>
    </location>
</feature>
<feature type="region of interest" description="Disordered" evidence="1">
    <location>
        <begin position="98"/>
        <end position="117"/>
    </location>
</feature>
<keyword evidence="3" id="KW-1185">Reference proteome</keyword>
<gene>
    <name evidence="2" type="ORF">A5636_22725</name>
</gene>
<proteinExistence type="predicted"/>
<reference evidence="2 3" key="1">
    <citation type="submission" date="2016-06" db="EMBL/GenBank/DDBJ databases">
        <authorList>
            <person name="Kjaerup R.B."/>
            <person name="Dalgaard T.S."/>
            <person name="Juul-Madsen H.R."/>
        </authorList>
    </citation>
    <scope>NUCLEOTIDE SEQUENCE [LARGE SCALE GENOMIC DNA]</scope>
    <source>
        <strain evidence="2 3">1245139.5</strain>
    </source>
</reference>
<comment type="caution">
    <text evidence="2">The sequence shown here is derived from an EMBL/GenBank/DDBJ whole genome shotgun (WGS) entry which is preliminary data.</text>
</comment>
<organism evidence="2 3">
    <name type="scientific">Mycobacterium asiaticum</name>
    <dbReference type="NCBI Taxonomy" id="1790"/>
    <lineage>
        <taxon>Bacteria</taxon>
        <taxon>Bacillati</taxon>
        <taxon>Actinomycetota</taxon>
        <taxon>Actinomycetes</taxon>
        <taxon>Mycobacteriales</taxon>
        <taxon>Mycobacteriaceae</taxon>
        <taxon>Mycobacterium</taxon>
    </lineage>
</organism>
<name>A0A1A3N7W9_MYCAS</name>
<dbReference type="AlphaFoldDB" id="A0A1A3N7W9"/>
<protein>
    <submittedName>
        <fullName evidence="2">Uncharacterized protein</fullName>
    </submittedName>
</protein>
<accession>A0A1A3N7W9</accession>
<sequence>MWTDGERSGMPQQQPVRSRTGTIAVVTTERGLPTALKIDRSELARPPQELASEILALCQLSATRAQVAYRRELVGRGFTASVIRELGLPSEEDLAEAEQALFGDEDDDGPSTWMRSV</sequence>
<evidence type="ECO:0000313" key="3">
    <source>
        <dbReference type="Proteomes" id="UP000093629"/>
    </source>
</evidence>
<dbReference type="Proteomes" id="UP000093629">
    <property type="component" value="Unassembled WGS sequence"/>
</dbReference>
<evidence type="ECO:0000256" key="1">
    <source>
        <dbReference type="SAM" id="MobiDB-lite"/>
    </source>
</evidence>
<feature type="compositionally biased region" description="Polar residues" evidence="1">
    <location>
        <begin position="10"/>
        <end position="21"/>
    </location>
</feature>
<evidence type="ECO:0000313" key="2">
    <source>
        <dbReference type="EMBL" id="OBK17435.1"/>
    </source>
</evidence>